<feature type="domain" description="C2H2-type" evidence="6">
    <location>
        <begin position="174"/>
        <end position="197"/>
    </location>
</feature>
<comment type="caution">
    <text evidence="7">The sequence shown here is derived from an EMBL/GenBank/DDBJ whole genome shotgun (WGS) entry which is preliminary data.</text>
</comment>
<dbReference type="PANTHER" id="PTHR24379">
    <property type="entry name" value="KRAB AND ZINC FINGER DOMAIN-CONTAINING"/>
    <property type="match status" value="1"/>
</dbReference>
<evidence type="ECO:0000259" key="6">
    <source>
        <dbReference type="PROSITE" id="PS50157"/>
    </source>
</evidence>
<name>A0ABN8J6X5_9NEOP</name>
<gene>
    <name evidence="7" type="ORF">IPOD504_LOCUS17698</name>
</gene>
<dbReference type="Proteomes" id="UP000837857">
    <property type="component" value="Unassembled WGS sequence"/>
</dbReference>
<dbReference type="InterPro" id="IPR036236">
    <property type="entry name" value="Znf_C2H2_sf"/>
</dbReference>
<organism evidence="7 8">
    <name type="scientific">Iphiclides podalirius</name>
    <name type="common">scarce swallowtail</name>
    <dbReference type="NCBI Taxonomy" id="110791"/>
    <lineage>
        <taxon>Eukaryota</taxon>
        <taxon>Metazoa</taxon>
        <taxon>Ecdysozoa</taxon>
        <taxon>Arthropoda</taxon>
        <taxon>Hexapoda</taxon>
        <taxon>Insecta</taxon>
        <taxon>Pterygota</taxon>
        <taxon>Neoptera</taxon>
        <taxon>Endopterygota</taxon>
        <taxon>Lepidoptera</taxon>
        <taxon>Glossata</taxon>
        <taxon>Ditrysia</taxon>
        <taxon>Papilionoidea</taxon>
        <taxon>Papilionidae</taxon>
        <taxon>Papilioninae</taxon>
        <taxon>Iphiclides</taxon>
    </lineage>
</organism>
<dbReference type="PANTHER" id="PTHR24379:SF121">
    <property type="entry name" value="C2H2-TYPE DOMAIN-CONTAINING PROTEIN"/>
    <property type="match status" value="1"/>
</dbReference>
<keyword evidence="2" id="KW-0677">Repeat</keyword>
<keyword evidence="3 5" id="KW-0863">Zinc-finger</keyword>
<keyword evidence="4" id="KW-0862">Zinc</keyword>
<dbReference type="PROSITE" id="PS50157">
    <property type="entry name" value="ZINC_FINGER_C2H2_2"/>
    <property type="match status" value="8"/>
</dbReference>
<feature type="domain" description="C2H2-type" evidence="6">
    <location>
        <begin position="25"/>
        <end position="47"/>
    </location>
</feature>
<feature type="domain" description="C2H2-type" evidence="6">
    <location>
        <begin position="515"/>
        <end position="543"/>
    </location>
</feature>
<dbReference type="PROSITE" id="PS00028">
    <property type="entry name" value="ZINC_FINGER_C2H2_1"/>
    <property type="match status" value="12"/>
</dbReference>
<evidence type="ECO:0000256" key="2">
    <source>
        <dbReference type="ARBA" id="ARBA00022737"/>
    </source>
</evidence>
<dbReference type="SMART" id="SM00355">
    <property type="entry name" value="ZnF_C2H2"/>
    <property type="match status" value="16"/>
</dbReference>
<feature type="domain" description="C2H2-type" evidence="6">
    <location>
        <begin position="581"/>
        <end position="608"/>
    </location>
</feature>
<feature type="non-terminal residue" evidence="7">
    <location>
        <position position="615"/>
    </location>
</feature>
<keyword evidence="8" id="KW-1185">Reference proteome</keyword>
<keyword evidence="1" id="KW-0479">Metal-binding</keyword>
<dbReference type="EMBL" id="CAKOGK010000046">
    <property type="protein sequence ID" value="CAH2079327.1"/>
    <property type="molecule type" value="Genomic_DNA"/>
</dbReference>
<feature type="domain" description="C2H2-type" evidence="6">
    <location>
        <begin position="146"/>
        <end position="169"/>
    </location>
</feature>
<sequence length="615" mass="69056">MRRRRNLLLIFNNSAVIPFKWRGRYLCFYCSKDLAEYTELRRHTTAHGDCSIGDHSMKVLKGGQNMEVKVDVSDLSCRACGLPQTTLDALLDHLGAAHQLQYDRTVDMAIEEYRLADLKCLSCEATFTYFGYLVSHVNSTHPKNCLICDSCDQRFNKKRDLFSHMKNYHREGGYTCELCPMSFPSLNVLRKHKSNRHITRCEVCQLRLPSAALKQKHMNMEHPDNGSLQCDNCSKEFHTRQGLRMHSRKCKGLCDEQAVVKREPPGVMDLDDGIVDTTRRPSVKRIRENIVTVINMSTALPFNFYKNKFNCFYCSMDFDDSDSMRAHTVAEHPVCDVKQKCIRKCRESVACVKIDVSELACKLCSRPLDGFDELIDHLTSVHGADYDRSITGCLQPYRLSGERVPCPLCPEQFRFFGTLLKHMNSAHAGNRLICAHCGRAFGREQNLRVHVWRHHAAGRFRCAACALDCGTPSALYAHMAKAHGARTAKCPQCPEAFATQHSRQRHLIDAHGSGHRCAHCGKLFTRASFARDHALRTHLKVRDAVCAVCGARFFNGALLRRHMRRHGGAGEPGSGDGGGGFGCAVCGERFRWRRGLRAHATGHCSAPAGAVAVGV</sequence>
<accession>A0ABN8J6X5</accession>
<proteinExistence type="predicted"/>
<evidence type="ECO:0000313" key="7">
    <source>
        <dbReference type="EMBL" id="CAH2079327.1"/>
    </source>
</evidence>
<evidence type="ECO:0000313" key="8">
    <source>
        <dbReference type="Proteomes" id="UP000837857"/>
    </source>
</evidence>
<protein>
    <recommendedName>
        <fullName evidence="6">C2H2-type domain-containing protein</fullName>
    </recommendedName>
</protein>
<dbReference type="Pfam" id="PF00096">
    <property type="entry name" value="zf-C2H2"/>
    <property type="match status" value="1"/>
</dbReference>
<reference evidence="7" key="1">
    <citation type="submission" date="2022-03" db="EMBL/GenBank/DDBJ databases">
        <authorList>
            <person name="Martin H S."/>
        </authorList>
    </citation>
    <scope>NUCLEOTIDE SEQUENCE [LARGE SCALE GENOMIC DNA]</scope>
</reference>
<dbReference type="SUPFAM" id="SSF57667">
    <property type="entry name" value="beta-beta-alpha zinc fingers"/>
    <property type="match status" value="5"/>
</dbReference>
<feature type="domain" description="C2H2-type" evidence="6">
    <location>
        <begin position="404"/>
        <end position="432"/>
    </location>
</feature>
<evidence type="ECO:0000256" key="4">
    <source>
        <dbReference type="ARBA" id="ARBA00022833"/>
    </source>
</evidence>
<dbReference type="Pfam" id="PF13912">
    <property type="entry name" value="zf-C2H2_6"/>
    <property type="match status" value="3"/>
</dbReference>
<feature type="domain" description="C2H2-type" evidence="6">
    <location>
        <begin position="432"/>
        <end position="460"/>
    </location>
</feature>
<dbReference type="InterPro" id="IPR013087">
    <property type="entry name" value="Znf_C2H2_type"/>
</dbReference>
<dbReference type="Gene3D" id="3.30.160.60">
    <property type="entry name" value="Classic Zinc Finger"/>
    <property type="match status" value="4"/>
</dbReference>
<evidence type="ECO:0000256" key="3">
    <source>
        <dbReference type="ARBA" id="ARBA00022771"/>
    </source>
</evidence>
<evidence type="ECO:0000256" key="5">
    <source>
        <dbReference type="PROSITE-ProRule" id="PRU00042"/>
    </source>
</evidence>
<evidence type="ECO:0000256" key="1">
    <source>
        <dbReference type="ARBA" id="ARBA00022723"/>
    </source>
</evidence>
<feature type="domain" description="C2H2-type" evidence="6">
    <location>
        <begin position="544"/>
        <end position="571"/>
    </location>
</feature>